<dbReference type="GO" id="GO:0003677">
    <property type="term" value="F:DNA binding"/>
    <property type="evidence" value="ECO:0007669"/>
    <property type="project" value="UniProtKB-KW"/>
</dbReference>
<dbReference type="CDD" id="cd00093">
    <property type="entry name" value="HTH_XRE"/>
    <property type="match status" value="1"/>
</dbReference>
<keyword evidence="6" id="KW-1185">Reference proteome</keyword>
<dbReference type="Proteomes" id="UP000523682">
    <property type="component" value="Unassembled WGS sequence"/>
</dbReference>
<dbReference type="PANTHER" id="PTHR46797">
    <property type="entry name" value="HTH-TYPE TRANSCRIPTIONAL REGULATOR"/>
    <property type="match status" value="1"/>
</dbReference>
<evidence type="ECO:0000259" key="4">
    <source>
        <dbReference type="PROSITE" id="PS50943"/>
    </source>
</evidence>
<dbReference type="AlphaFoldDB" id="A0A7W2ECR1"/>
<dbReference type="EMBL" id="JACDTZ010000002">
    <property type="protein sequence ID" value="MBA5245279.1"/>
    <property type="molecule type" value="Genomic_DNA"/>
</dbReference>
<keyword evidence="3" id="KW-0804">Transcription</keyword>
<dbReference type="Pfam" id="PF01381">
    <property type="entry name" value="HTH_3"/>
    <property type="match status" value="1"/>
</dbReference>
<dbReference type="PANTHER" id="PTHR46797:SF23">
    <property type="entry name" value="HTH-TYPE TRANSCRIPTIONAL REGULATOR SUTR"/>
    <property type="match status" value="1"/>
</dbReference>
<dbReference type="Gene3D" id="1.10.260.40">
    <property type="entry name" value="lambda repressor-like DNA-binding domains"/>
    <property type="match status" value="1"/>
</dbReference>
<dbReference type="SUPFAM" id="SSF47413">
    <property type="entry name" value="lambda repressor-like DNA-binding domains"/>
    <property type="match status" value="1"/>
</dbReference>
<keyword evidence="2" id="KW-0238">DNA-binding</keyword>
<keyword evidence="1" id="KW-0805">Transcription regulation</keyword>
<feature type="domain" description="HTH cro/C1-type" evidence="4">
    <location>
        <begin position="21"/>
        <end position="80"/>
    </location>
</feature>
<dbReference type="GO" id="GO:0005829">
    <property type="term" value="C:cytosol"/>
    <property type="evidence" value="ECO:0007669"/>
    <property type="project" value="TreeGrafter"/>
</dbReference>
<accession>A0A7W2ECR1</accession>
<reference evidence="5 6" key="1">
    <citation type="submission" date="2020-07" db="EMBL/GenBank/DDBJ databases">
        <title>Draft genome and description of Corynebacterium haemomassiliense strain Marseile-Q3615 sp. nov.</title>
        <authorList>
            <person name="Boxberger M."/>
            <person name="La Scola B."/>
        </authorList>
    </citation>
    <scope>NUCLEOTIDE SEQUENCE [LARGE SCALE GENOMIC DNA]</scope>
    <source>
        <strain evidence="5 6">Marseille-Q3615</strain>
    </source>
</reference>
<name>A0A7W2ECR1_9CORY</name>
<dbReference type="GO" id="GO:0003700">
    <property type="term" value="F:DNA-binding transcription factor activity"/>
    <property type="evidence" value="ECO:0007669"/>
    <property type="project" value="TreeGrafter"/>
</dbReference>
<organism evidence="5 6">
    <name type="scientific">Corynebacterium haemomassiliense</name>
    <dbReference type="NCBI Taxonomy" id="2754726"/>
    <lineage>
        <taxon>Bacteria</taxon>
        <taxon>Bacillati</taxon>
        <taxon>Actinomycetota</taxon>
        <taxon>Actinomycetes</taxon>
        <taxon>Mycobacteriales</taxon>
        <taxon>Corynebacteriaceae</taxon>
        <taxon>Corynebacterium</taxon>
    </lineage>
</organism>
<dbReference type="PROSITE" id="PS50943">
    <property type="entry name" value="HTH_CROC1"/>
    <property type="match status" value="1"/>
</dbReference>
<protein>
    <submittedName>
        <fullName evidence="5">Helix-turn-helix transcriptional regulator</fullName>
    </submittedName>
</protein>
<evidence type="ECO:0000256" key="1">
    <source>
        <dbReference type="ARBA" id="ARBA00023015"/>
    </source>
</evidence>
<dbReference type="InterPro" id="IPR050807">
    <property type="entry name" value="TransReg_Diox_bact_type"/>
</dbReference>
<sequence length="136" mass="14799">MGEVLPQSHWASYALGLGERVRAIRLMRGLSQTRLAELAGVSRSLISNLERNDYNSKVADPTLSTCYRLASALQVPPAALLPGAAENVEGCFLMSEAPGMDAPAPIRFQWPRSAQDTARFHDTYLRRGAPQGTPAF</sequence>
<evidence type="ECO:0000256" key="2">
    <source>
        <dbReference type="ARBA" id="ARBA00023125"/>
    </source>
</evidence>
<proteinExistence type="predicted"/>
<dbReference type="InterPro" id="IPR010982">
    <property type="entry name" value="Lambda_DNA-bd_dom_sf"/>
</dbReference>
<dbReference type="SMART" id="SM00530">
    <property type="entry name" value="HTH_XRE"/>
    <property type="match status" value="1"/>
</dbReference>
<evidence type="ECO:0000313" key="6">
    <source>
        <dbReference type="Proteomes" id="UP000523682"/>
    </source>
</evidence>
<evidence type="ECO:0000256" key="3">
    <source>
        <dbReference type="ARBA" id="ARBA00023163"/>
    </source>
</evidence>
<evidence type="ECO:0000313" key="5">
    <source>
        <dbReference type="EMBL" id="MBA5245279.1"/>
    </source>
</evidence>
<dbReference type="RefSeq" id="WP_181889911.1">
    <property type="nucleotide sequence ID" value="NZ_CP170998.1"/>
</dbReference>
<comment type="caution">
    <text evidence="5">The sequence shown here is derived from an EMBL/GenBank/DDBJ whole genome shotgun (WGS) entry which is preliminary data.</text>
</comment>
<dbReference type="InterPro" id="IPR001387">
    <property type="entry name" value="Cro/C1-type_HTH"/>
</dbReference>
<gene>
    <name evidence="5" type="ORF">H0193_10775</name>
</gene>